<feature type="coiled-coil region" evidence="11">
    <location>
        <begin position="615"/>
        <end position="646"/>
    </location>
</feature>
<keyword evidence="5" id="KW-0378">Hydrolase</keyword>
<dbReference type="SUPFAM" id="SSF111479">
    <property type="entry name" value="Fzo-like conserved region"/>
    <property type="match status" value="1"/>
</dbReference>
<keyword evidence="6 12" id="KW-1133">Transmembrane helix</keyword>
<evidence type="ECO:0000256" key="9">
    <source>
        <dbReference type="ARBA" id="ARBA00023134"/>
    </source>
</evidence>
<keyword evidence="8" id="KW-0496">Mitochondrion</keyword>
<keyword evidence="2 12" id="KW-0812">Transmembrane</keyword>
<proteinExistence type="predicted"/>
<dbReference type="CDD" id="cd09912">
    <property type="entry name" value="DLP_2"/>
    <property type="match status" value="1"/>
</dbReference>
<reference evidence="14" key="2">
    <citation type="submission" date="2025-09" db="UniProtKB">
        <authorList>
            <consortium name="Ensembl"/>
        </authorList>
    </citation>
    <scope>IDENTIFICATION</scope>
</reference>
<dbReference type="GO" id="GO:0005741">
    <property type="term" value="C:mitochondrial outer membrane"/>
    <property type="evidence" value="ECO:0007669"/>
    <property type="project" value="UniProtKB-SubCell"/>
</dbReference>
<evidence type="ECO:0000256" key="8">
    <source>
        <dbReference type="ARBA" id="ARBA00023128"/>
    </source>
</evidence>
<dbReference type="Ensembl" id="ENSGMOT00000039539.1">
    <property type="protein sequence ID" value="ENSGMOP00000060998.1"/>
    <property type="gene ID" value="ENSGMOG00000017233.2"/>
</dbReference>
<dbReference type="InterPro" id="IPR027094">
    <property type="entry name" value="Mitofusin_fam"/>
</dbReference>
<evidence type="ECO:0000256" key="10">
    <source>
        <dbReference type="ARBA" id="ARBA00023136"/>
    </source>
</evidence>
<comment type="subcellular location">
    <subcellularLocation>
        <location evidence="1">Mitochondrion outer membrane</location>
        <topology evidence="1">Multi-pass membrane protein</topology>
    </subcellularLocation>
</comment>
<dbReference type="PANTHER" id="PTHR10465">
    <property type="entry name" value="TRANSMEMBRANE GTPASE FZO1"/>
    <property type="match status" value="1"/>
</dbReference>
<keyword evidence="10 12" id="KW-0472">Membrane</keyword>
<keyword evidence="3" id="KW-0547">Nucleotide-binding</keyword>
<evidence type="ECO:0000256" key="4">
    <source>
        <dbReference type="ARBA" id="ARBA00022787"/>
    </source>
</evidence>
<evidence type="ECO:0000256" key="6">
    <source>
        <dbReference type="ARBA" id="ARBA00022989"/>
    </source>
</evidence>
<name>A0A8C5CIN5_GADMO</name>
<protein>
    <submittedName>
        <fullName evidence="14">Mitofusin 1</fullName>
    </submittedName>
</protein>
<keyword evidence="9" id="KW-0342">GTP-binding</keyword>
<dbReference type="Gene3D" id="3.40.50.300">
    <property type="entry name" value="P-loop containing nucleotide triphosphate hydrolases"/>
    <property type="match status" value="1"/>
</dbReference>
<evidence type="ECO:0000256" key="7">
    <source>
        <dbReference type="ARBA" id="ARBA00023054"/>
    </source>
</evidence>
<dbReference type="Proteomes" id="UP000694546">
    <property type="component" value="Chromosome 12"/>
</dbReference>
<feature type="transmembrane region" description="Helical" evidence="12">
    <location>
        <begin position="548"/>
        <end position="566"/>
    </location>
</feature>
<evidence type="ECO:0000256" key="12">
    <source>
        <dbReference type="SAM" id="Phobius"/>
    </source>
</evidence>
<sequence>HALIYTAIRVLFRLQRDKRVNGDLSPLKHFVLAKKKISDVFEQLLQYVKESSEFVEGERLNVIFFLIYWRYSKTSNGKSTVVNAMLRDRVLPSGIGHTTNCFLSVEGTDEDKAYLKTEGSDEEKSIKTVNQLAHALHMDESLDAGCLVRVFWPKTKCALLRDDLVLVDSPGTDVTTQLDSWIDKFCLDADVFVLVANSESTLMNTEKHFFHKVNERLSKPNIFILNNRWDASANEPEYMEDVRKQHTDRCINFLVEELKVVDREQAPNRIFFVSAKEVLNSRMQRAQGMPENGGALAEGFEERLKEFQCFERRFEECISQSAVKTKFEQHTIRAKQIIETVQGIMDSINIEAAEKRVAAQEDREYQIDRLEFVKNQLNLLIDDTKKRIKAISEEVASKVSSAMGEEICRLNVIIDEFHADFHPSSNVLKIYKSELLSHVEEGMGKNLAFRCSSAINASVLSYQKDMIDNMLPLLPSVSQGQIHMLVPSRKFDLSYDLNCASLCSDFQENIEFQFSLGWSCLVHRYLGPANAQRALKLMDQNFQVFRTLGWRLIALSGAIYGTLYLYERLTWTTRAKERSLKRQFVDYATEKLQLIVSFTSSNCSHQVQQEMATTFARLCQQVDQTQKELEAEIRRLTANIDQLEHVQSHSKTMRHKATKLESQLEDFITQYLRLPLD</sequence>
<keyword evidence="4" id="KW-1000">Mitochondrion outer membrane</keyword>
<dbReference type="PANTHER" id="PTHR10465:SF2">
    <property type="entry name" value="MITOFUSIN-1"/>
    <property type="match status" value="1"/>
</dbReference>
<evidence type="ECO:0000256" key="2">
    <source>
        <dbReference type="ARBA" id="ARBA00022692"/>
    </source>
</evidence>
<dbReference type="GO" id="GO:0005525">
    <property type="term" value="F:GTP binding"/>
    <property type="evidence" value="ECO:0007669"/>
    <property type="project" value="UniProtKB-KW"/>
</dbReference>
<dbReference type="InterPro" id="IPR030381">
    <property type="entry name" value="G_DYNAMIN_dom"/>
</dbReference>
<reference evidence="14" key="1">
    <citation type="submission" date="2025-08" db="UniProtKB">
        <authorList>
            <consortium name="Ensembl"/>
        </authorList>
    </citation>
    <scope>IDENTIFICATION</scope>
</reference>
<feature type="domain" description="Dynamin-type G" evidence="13">
    <location>
        <begin position="62"/>
        <end position="311"/>
    </location>
</feature>
<dbReference type="InterPro" id="IPR027417">
    <property type="entry name" value="P-loop_NTPase"/>
</dbReference>
<keyword evidence="15" id="KW-1185">Reference proteome</keyword>
<evidence type="ECO:0000313" key="14">
    <source>
        <dbReference type="Ensembl" id="ENSGMOP00000060998.1"/>
    </source>
</evidence>
<dbReference type="InterPro" id="IPR006884">
    <property type="entry name" value="Fzo/mitofusin_HR2"/>
</dbReference>
<organism evidence="14 15">
    <name type="scientific">Gadus morhua</name>
    <name type="common">Atlantic cod</name>
    <dbReference type="NCBI Taxonomy" id="8049"/>
    <lineage>
        <taxon>Eukaryota</taxon>
        <taxon>Metazoa</taxon>
        <taxon>Chordata</taxon>
        <taxon>Craniata</taxon>
        <taxon>Vertebrata</taxon>
        <taxon>Euteleostomi</taxon>
        <taxon>Actinopterygii</taxon>
        <taxon>Neopterygii</taxon>
        <taxon>Teleostei</taxon>
        <taxon>Neoteleostei</taxon>
        <taxon>Acanthomorphata</taxon>
        <taxon>Zeiogadaria</taxon>
        <taxon>Gadariae</taxon>
        <taxon>Gadiformes</taxon>
        <taxon>Gadoidei</taxon>
        <taxon>Gadidae</taxon>
        <taxon>Gadus</taxon>
    </lineage>
</organism>
<evidence type="ECO:0000256" key="3">
    <source>
        <dbReference type="ARBA" id="ARBA00022741"/>
    </source>
</evidence>
<dbReference type="Pfam" id="PF04799">
    <property type="entry name" value="Fzo_mitofusin"/>
    <property type="match status" value="1"/>
</dbReference>
<dbReference type="GO" id="GO:0008053">
    <property type="term" value="P:mitochondrial fusion"/>
    <property type="evidence" value="ECO:0007669"/>
    <property type="project" value="InterPro"/>
</dbReference>
<dbReference type="GeneTree" id="ENSGT00390000013727"/>
<dbReference type="GO" id="GO:0003924">
    <property type="term" value="F:GTPase activity"/>
    <property type="evidence" value="ECO:0007669"/>
    <property type="project" value="InterPro"/>
</dbReference>
<dbReference type="Pfam" id="PF00350">
    <property type="entry name" value="Dynamin_N"/>
    <property type="match status" value="1"/>
</dbReference>
<gene>
    <name evidence="14" type="primary">MFN1</name>
</gene>
<dbReference type="Gene3D" id="1.20.5.110">
    <property type="match status" value="1"/>
</dbReference>
<dbReference type="AlphaFoldDB" id="A0A8C5CIN5"/>
<dbReference type="GO" id="GO:0051646">
    <property type="term" value="P:mitochondrion localization"/>
    <property type="evidence" value="ECO:0007669"/>
    <property type="project" value="TreeGrafter"/>
</dbReference>
<dbReference type="SUPFAM" id="SSF52540">
    <property type="entry name" value="P-loop containing nucleoside triphosphate hydrolases"/>
    <property type="match status" value="1"/>
</dbReference>
<evidence type="ECO:0000256" key="5">
    <source>
        <dbReference type="ARBA" id="ARBA00022801"/>
    </source>
</evidence>
<evidence type="ECO:0000256" key="11">
    <source>
        <dbReference type="SAM" id="Coils"/>
    </source>
</evidence>
<accession>A0A8C5CIN5</accession>
<evidence type="ECO:0000259" key="13">
    <source>
        <dbReference type="PROSITE" id="PS51718"/>
    </source>
</evidence>
<evidence type="ECO:0000256" key="1">
    <source>
        <dbReference type="ARBA" id="ARBA00004374"/>
    </source>
</evidence>
<dbReference type="PROSITE" id="PS51718">
    <property type="entry name" value="G_DYNAMIN_2"/>
    <property type="match status" value="1"/>
</dbReference>
<keyword evidence="7 11" id="KW-0175">Coiled coil</keyword>
<evidence type="ECO:0000313" key="15">
    <source>
        <dbReference type="Proteomes" id="UP000694546"/>
    </source>
</evidence>
<dbReference type="InterPro" id="IPR045063">
    <property type="entry name" value="Dynamin_N"/>
</dbReference>